<gene>
    <name evidence="3" type="ORF">WOLCODRAFT_145492</name>
</gene>
<feature type="region of interest" description="Disordered" evidence="1">
    <location>
        <begin position="301"/>
        <end position="394"/>
    </location>
</feature>
<feature type="compositionally biased region" description="Polar residues" evidence="1">
    <location>
        <begin position="313"/>
        <end position="331"/>
    </location>
</feature>
<feature type="transmembrane region" description="Helical" evidence="2">
    <location>
        <begin position="242"/>
        <end position="266"/>
    </location>
</feature>
<evidence type="ECO:0000313" key="4">
    <source>
        <dbReference type="Proteomes" id="UP000218811"/>
    </source>
</evidence>
<protein>
    <submittedName>
        <fullName evidence="3">Uncharacterized protein</fullName>
    </submittedName>
</protein>
<dbReference type="OrthoDB" id="3253026at2759"/>
<dbReference type="Proteomes" id="UP000218811">
    <property type="component" value="Unassembled WGS sequence"/>
</dbReference>
<sequence>MYPIPALVRAIAALACLAIPVSSLPIADYALCVSDGQKYWNLAVFLFLNFFAHAATVPSISGADWRINGCHTLLVLLFPYIGLYYSLSLIARRLVFDENDLRQAIAANSVVVVSRTSDWKPPSDRKLRTWVVLPENYDNLDANAQIQIEVVPRPKYAESHHTLHDRAYTIQGLAKLPKGYALTKIDANWMANVLREPLCKAVGVKLARHQNLLKMTVSIIQLSSATYTLYRARGDQLGRYGYAAYGLSVIPFAIMSLVNLIAIGIGGEYHYLHLLKTDILEEATSFRGLFDGTIGAISVEDSSENRSQDDADSQGQCTSSTAPSVSVQNHGDSFIRDVSPEDNSEHLPHDDVDSQRQHTTQQSSAQDDSIARSNIPTPQNHPGDHPTAPSRSSYTSPLIQLVRSLQKGARIMLNELLFSGYWRIPAKPDAAGEAVEAQLRMQGERIEVRTRIDGKATTFSWLVSHASDECPDPGVSLLRVGAISNEISMTEKPLSLRWYTEELRKKSDRVEEELPVRVKKEELWLRIHTVIFISSSLVACALPYILISALTGFKAESSSVYQRGFTLAWLCVGQCSLLIRGGQFFPQWKSSTAQPMTELQQGSNLWPQLTNSIRSRKNILRAYIAAKKGWFGWMLKNLASPVGTGRWLVTARMLPYYISHVVTIDCRIGPFGRLAFYDGTYRGSVTIYDSLRTMAHGKARQLYGTIRLNQFGNHTYVPQSDADS</sequence>
<feature type="transmembrane region" description="Helical" evidence="2">
    <location>
        <begin position="72"/>
        <end position="91"/>
    </location>
</feature>
<reference evidence="3 4" key="1">
    <citation type="journal article" date="2012" name="Science">
        <title>The Paleozoic origin of enzymatic lignin decomposition reconstructed from 31 fungal genomes.</title>
        <authorList>
            <person name="Floudas D."/>
            <person name="Binder M."/>
            <person name="Riley R."/>
            <person name="Barry K."/>
            <person name="Blanchette R.A."/>
            <person name="Henrissat B."/>
            <person name="Martinez A.T."/>
            <person name="Otillar R."/>
            <person name="Spatafora J.W."/>
            <person name="Yadav J.S."/>
            <person name="Aerts A."/>
            <person name="Benoit I."/>
            <person name="Boyd A."/>
            <person name="Carlson A."/>
            <person name="Copeland A."/>
            <person name="Coutinho P.M."/>
            <person name="de Vries R.P."/>
            <person name="Ferreira P."/>
            <person name="Findley K."/>
            <person name="Foster B."/>
            <person name="Gaskell J."/>
            <person name="Glotzer D."/>
            <person name="Gorecki P."/>
            <person name="Heitman J."/>
            <person name="Hesse C."/>
            <person name="Hori C."/>
            <person name="Igarashi K."/>
            <person name="Jurgens J.A."/>
            <person name="Kallen N."/>
            <person name="Kersten P."/>
            <person name="Kohler A."/>
            <person name="Kuees U."/>
            <person name="Kumar T.K.A."/>
            <person name="Kuo A."/>
            <person name="LaButti K."/>
            <person name="Larrondo L.F."/>
            <person name="Lindquist E."/>
            <person name="Ling A."/>
            <person name="Lombard V."/>
            <person name="Lucas S."/>
            <person name="Lundell T."/>
            <person name="Martin R."/>
            <person name="McLaughlin D.J."/>
            <person name="Morgenstern I."/>
            <person name="Morin E."/>
            <person name="Murat C."/>
            <person name="Nagy L.G."/>
            <person name="Nolan M."/>
            <person name="Ohm R.A."/>
            <person name="Patyshakuliyeva A."/>
            <person name="Rokas A."/>
            <person name="Ruiz-Duenas F.J."/>
            <person name="Sabat G."/>
            <person name="Salamov A."/>
            <person name="Samejima M."/>
            <person name="Schmutz J."/>
            <person name="Slot J.C."/>
            <person name="St John F."/>
            <person name="Stenlid J."/>
            <person name="Sun H."/>
            <person name="Sun S."/>
            <person name="Syed K."/>
            <person name="Tsang A."/>
            <person name="Wiebenga A."/>
            <person name="Young D."/>
            <person name="Pisabarro A."/>
            <person name="Eastwood D.C."/>
            <person name="Martin F."/>
            <person name="Cullen D."/>
            <person name="Grigoriev I.V."/>
            <person name="Hibbett D.S."/>
        </authorList>
    </citation>
    <scope>NUCLEOTIDE SEQUENCE [LARGE SCALE GENOMIC DNA]</scope>
    <source>
        <strain evidence="3 4">MD-104</strain>
    </source>
</reference>
<evidence type="ECO:0000256" key="2">
    <source>
        <dbReference type="SAM" id="Phobius"/>
    </source>
</evidence>
<name>A0A2H3J4R2_WOLCO</name>
<evidence type="ECO:0000313" key="3">
    <source>
        <dbReference type="EMBL" id="PCH34773.1"/>
    </source>
</evidence>
<feature type="compositionally biased region" description="Basic and acidic residues" evidence="1">
    <location>
        <begin position="333"/>
        <end position="356"/>
    </location>
</feature>
<organism evidence="3 4">
    <name type="scientific">Wolfiporia cocos (strain MD-104)</name>
    <name type="common">Brown rot fungus</name>
    <dbReference type="NCBI Taxonomy" id="742152"/>
    <lineage>
        <taxon>Eukaryota</taxon>
        <taxon>Fungi</taxon>
        <taxon>Dikarya</taxon>
        <taxon>Basidiomycota</taxon>
        <taxon>Agaricomycotina</taxon>
        <taxon>Agaricomycetes</taxon>
        <taxon>Polyporales</taxon>
        <taxon>Phaeolaceae</taxon>
        <taxon>Wolfiporia</taxon>
    </lineage>
</organism>
<dbReference type="EMBL" id="KB467832">
    <property type="protein sequence ID" value="PCH34773.1"/>
    <property type="molecule type" value="Genomic_DNA"/>
</dbReference>
<dbReference type="AlphaFoldDB" id="A0A2H3J4R2"/>
<feature type="transmembrane region" description="Helical" evidence="2">
    <location>
        <begin position="6"/>
        <end position="27"/>
    </location>
</feature>
<keyword evidence="2" id="KW-0812">Transmembrane</keyword>
<proteinExistence type="predicted"/>
<feature type="transmembrane region" description="Helical" evidence="2">
    <location>
        <begin position="39"/>
        <end position="60"/>
    </location>
</feature>
<feature type="compositionally biased region" description="Polar residues" evidence="1">
    <location>
        <begin position="357"/>
        <end position="380"/>
    </location>
</feature>
<keyword evidence="4" id="KW-1185">Reference proteome</keyword>
<keyword evidence="2" id="KW-1133">Transmembrane helix</keyword>
<evidence type="ECO:0000256" key="1">
    <source>
        <dbReference type="SAM" id="MobiDB-lite"/>
    </source>
</evidence>
<accession>A0A2H3J4R2</accession>
<keyword evidence="2" id="KW-0472">Membrane</keyword>